<evidence type="ECO:0000256" key="11">
    <source>
        <dbReference type="SAM" id="Coils"/>
    </source>
</evidence>
<keyword evidence="13" id="KW-1185">Reference proteome</keyword>
<sequence>MDEGEPVTGETAEHAVAVTSAKKSAKKIARLRERRARLRAKLAKVERKLAEADGAAAKAGGGVSPFARPFPDLPEIRGARFAAAEAGVRYQGRKDVMLAELAPGTAIAGVLTRSATRSAPVDWCRARLAALSKRSMKGPLAIVVNSGNANAFTGDNGMAGVSAVAGAAAKAVRGAKGGVFVASTGVIGEALPAERITARLKDMAARLDAGAIRDAADAIMTTDTFAKGAGRELTLGGEPVAIAGIAKGSGMIAPDMATMLAFVFTDAPIAQPLLQSMVSAATVVSFNAATVDSDTSTSDTLIVAATGKAGGKPIRNRRDPRAAPFEAALREVLVDLAQQIVRDGEGISKYVAVKVTGAKTDASAAVIARAIANSPLVKTAIAGADPNWGRIVMAVGKSGEPANRDRLSIRLGDILVAEKGWVAPGYREEDGAAYMKRDEIEISVDLGLRRGAAEVWTCDLTHRYIEINADYRS</sequence>
<feature type="binding site" evidence="10">
    <location>
        <position position="247"/>
    </location>
    <ligand>
        <name>substrate</name>
    </ligand>
</feature>
<keyword evidence="9 10" id="KW-0012">Acyltransferase</keyword>
<dbReference type="InterPro" id="IPR042195">
    <property type="entry name" value="ArgJ_beta_C"/>
</dbReference>
<comment type="catalytic activity">
    <reaction evidence="10">
        <text>N(2)-acetyl-L-ornithine + L-glutamate = N-acetyl-L-glutamate + L-ornithine</text>
        <dbReference type="Rhea" id="RHEA:15349"/>
        <dbReference type="ChEBI" id="CHEBI:29985"/>
        <dbReference type="ChEBI" id="CHEBI:44337"/>
        <dbReference type="ChEBI" id="CHEBI:46911"/>
        <dbReference type="ChEBI" id="CHEBI:57805"/>
        <dbReference type="EC" id="2.3.1.35"/>
    </reaction>
</comment>
<protein>
    <recommendedName>
        <fullName evidence="10">Arginine biosynthesis bifunctional protein ArgJ</fullName>
    </recommendedName>
    <domain>
        <recommendedName>
            <fullName evidence="10">Glutamate N-acetyltransferase</fullName>
            <ecNumber evidence="10">2.3.1.35</ecNumber>
        </recommendedName>
        <alternativeName>
            <fullName evidence="10">Ornithine acetyltransferase</fullName>
            <shortName evidence="10">OATase</shortName>
        </alternativeName>
        <alternativeName>
            <fullName evidence="10">Ornithine transacetylase</fullName>
        </alternativeName>
    </domain>
    <domain>
        <recommendedName>
            <fullName evidence="10">Amino-acid acetyltransferase</fullName>
            <ecNumber evidence="10">2.3.1.1</ecNumber>
        </recommendedName>
        <alternativeName>
            <fullName evidence="10">N-acetylglutamate synthase</fullName>
            <shortName evidence="10">AGSase</shortName>
        </alternativeName>
    </domain>
    <component>
        <recommendedName>
            <fullName evidence="10">Arginine biosynthesis bifunctional protein ArgJ alpha chain</fullName>
        </recommendedName>
    </component>
    <component>
        <recommendedName>
            <fullName evidence="10">Arginine biosynthesis bifunctional protein ArgJ beta chain</fullName>
        </recommendedName>
    </component>
</protein>
<dbReference type="HAMAP" id="MF_01106">
    <property type="entry name" value="ArgJ"/>
    <property type="match status" value="1"/>
</dbReference>
<dbReference type="Gene3D" id="3.10.20.340">
    <property type="entry name" value="ArgJ beta chain, C-terminal domain"/>
    <property type="match status" value="1"/>
</dbReference>
<keyword evidence="11" id="KW-0175">Coiled coil</keyword>
<dbReference type="GO" id="GO:0004042">
    <property type="term" value="F:L-glutamate N-acetyltransferase activity"/>
    <property type="evidence" value="ECO:0007669"/>
    <property type="project" value="UniProtKB-UniRule"/>
</dbReference>
<dbReference type="KEGG" id="hdh:G5B40_16415"/>
<comment type="function">
    <text evidence="10">Catalyzes two activities which are involved in the cyclic version of arginine biosynthesis: the synthesis of N-acetylglutamate from glutamate and acetyl-CoA as the acetyl donor, and of ornithine by transacetylation between N(2)-acetylornithine and glutamate.</text>
</comment>
<feature type="binding site" evidence="10">
    <location>
        <position position="345"/>
    </location>
    <ligand>
        <name>substrate</name>
    </ligand>
</feature>
<feature type="site" description="Involved in the stabilization of negative charge on the oxyanion by the formation of the oxyanion hole" evidence="10">
    <location>
        <position position="184"/>
    </location>
</feature>
<dbReference type="RefSeq" id="WP_165100783.1">
    <property type="nucleotide sequence ID" value="NZ_CP049056.1"/>
</dbReference>
<feature type="chain" id="PRO_5029990716" description="Arginine biosynthesis bifunctional protein ArgJ alpha chain" evidence="10">
    <location>
        <begin position="1"/>
        <end position="257"/>
    </location>
</feature>
<evidence type="ECO:0000256" key="5">
    <source>
        <dbReference type="ARBA" id="ARBA00022571"/>
    </source>
</evidence>
<feature type="chain" id="PRO_5029990715" description="Arginine biosynthesis bifunctional protein ArgJ beta chain" evidence="10">
    <location>
        <begin position="258"/>
        <end position="473"/>
    </location>
</feature>
<evidence type="ECO:0000256" key="2">
    <source>
        <dbReference type="ARBA" id="ARBA00006774"/>
    </source>
</evidence>
<keyword evidence="5 10" id="KW-0055">Arginine biosynthesis</keyword>
<dbReference type="GO" id="GO:0006592">
    <property type="term" value="P:ornithine biosynthetic process"/>
    <property type="evidence" value="ECO:0007669"/>
    <property type="project" value="TreeGrafter"/>
</dbReference>
<comment type="pathway">
    <text evidence="10">Amino-acid biosynthesis; L-arginine biosynthesis; L-ornithine and N-acetyl-L-glutamate from L-glutamate and N(2)-acetyl-L-ornithine (cyclic): step 1/1.</text>
</comment>
<reference evidence="12 13" key="1">
    <citation type="submission" date="2020-02" db="EMBL/GenBank/DDBJ databases">
        <title>complete genome sequence of Rhodobacteraceae bacterium.</title>
        <authorList>
            <person name="Park J."/>
            <person name="Kim Y.-S."/>
            <person name="Kim K.-H."/>
        </authorList>
    </citation>
    <scope>NUCLEOTIDE SEQUENCE [LARGE SCALE GENOMIC DNA]</scope>
    <source>
        <strain evidence="12 13">RR4-56</strain>
    </source>
</reference>
<dbReference type="Gene3D" id="3.60.70.12">
    <property type="entry name" value="L-amino peptidase D-ALA esterase/amidase"/>
    <property type="match status" value="1"/>
</dbReference>
<dbReference type="EC" id="2.3.1.35" evidence="10"/>
<dbReference type="GO" id="GO:0005737">
    <property type="term" value="C:cytoplasm"/>
    <property type="evidence" value="ECO:0007669"/>
    <property type="project" value="UniProtKB-SubCell"/>
</dbReference>
<feature type="binding site" evidence="10">
    <location>
        <position position="221"/>
    </location>
    <ligand>
        <name>substrate</name>
    </ligand>
</feature>
<dbReference type="EMBL" id="CP049056">
    <property type="protein sequence ID" value="QIE56881.1"/>
    <property type="molecule type" value="Genomic_DNA"/>
</dbReference>
<evidence type="ECO:0000256" key="6">
    <source>
        <dbReference type="ARBA" id="ARBA00022679"/>
    </source>
</evidence>
<keyword evidence="4 10" id="KW-0963">Cytoplasm</keyword>
<dbReference type="AlphaFoldDB" id="A0A7L5BZH2"/>
<evidence type="ECO:0000256" key="3">
    <source>
        <dbReference type="ARBA" id="ARBA00011475"/>
    </source>
</evidence>
<comment type="subcellular location">
    <subcellularLocation>
        <location evidence="1 10">Cytoplasm</location>
    </subcellularLocation>
</comment>
<evidence type="ECO:0000256" key="8">
    <source>
        <dbReference type="ARBA" id="ARBA00023268"/>
    </source>
</evidence>
<dbReference type="InterPro" id="IPR016117">
    <property type="entry name" value="ArgJ-like_dom_sf"/>
</dbReference>
<name>A0A7L5BZH2_9RHOB</name>
<dbReference type="PANTHER" id="PTHR23100:SF0">
    <property type="entry name" value="ARGININE BIOSYNTHESIS BIFUNCTIONAL PROTEIN ARGJ, MITOCHONDRIAL"/>
    <property type="match status" value="1"/>
</dbReference>
<dbReference type="GO" id="GO:0004358">
    <property type="term" value="F:L-glutamate N-acetyltransferase activity, acting on acetyl-L-ornithine as donor"/>
    <property type="evidence" value="ECO:0007669"/>
    <property type="project" value="UniProtKB-UniRule"/>
</dbReference>
<feature type="site" description="Cleavage; by autolysis" evidence="10">
    <location>
        <begin position="257"/>
        <end position="258"/>
    </location>
</feature>
<gene>
    <name evidence="10 12" type="primary">argJ</name>
    <name evidence="12" type="ORF">G5B40_16415</name>
</gene>
<dbReference type="NCBIfam" id="NF003802">
    <property type="entry name" value="PRK05388.1"/>
    <property type="match status" value="1"/>
</dbReference>
<dbReference type="Pfam" id="PF01960">
    <property type="entry name" value="ArgJ"/>
    <property type="match status" value="1"/>
</dbReference>
<evidence type="ECO:0000256" key="9">
    <source>
        <dbReference type="ARBA" id="ARBA00023315"/>
    </source>
</evidence>
<dbReference type="NCBIfam" id="TIGR00120">
    <property type="entry name" value="ArgJ"/>
    <property type="match status" value="1"/>
</dbReference>
<evidence type="ECO:0000313" key="12">
    <source>
        <dbReference type="EMBL" id="QIE56881.1"/>
    </source>
</evidence>
<evidence type="ECO:0000256" key="4">
    <source>
        <dbReference type="ARBA" id="ARBA00022490"/>
    </source>
</evidence>
<comment type="similarity">
    <text evidence="2 10">Belongs to the ArgJ family.</text>
</comment>
<feature type="binding site" evidence="10">
    <location>
        <position position="473"/>
    </location>
    <ligand>
        <name>substrate</name>
    </ligand>
</feature>
<comment type="subunit">
    <text evidence="3 10">Heterotetramer of two alpha and two beta chains.</text>
</comment>
<accession>A0A7L5BZH2</accession>
<dbReference type="InterPro" id="IPR002813">
    <property type="entry name" value="Arg_biosynth_ArgJ"/>
</dbReference>
<dbReference type="CDD" id="cd02152">
    <property type="entry name" value="OAT"/>
    <property type="match status" value="1"/>
</dbReference>
<feature type="binding site" evidence="10">
    <location>
        <position position="468"/>
    </location>
    <ligand>
        <name>substrate</name>
    </ligand>
</feature>
<dbReference type="EC" id="2.3.1.1" evidence="10"/>
<comment type="catalytic activity">
    <reaction evidence="10">
        <text>L-glutamate + acetyl-CoA = N-acetyl-L-glutamate + CoA + H(+)</text>
        <dbReference type="Rhea" id="RHEA:24292"/>
        <dbReference type="ChEBI" id="CHEBI:15378"/>
        <dbReference type="ChEBI" id="CHEBI:29985"/>
        <dbReference type="ChEBI" id="CHEBI:44337"/>
        <dbReference type="ChEBI" id="CHEBI:57287"/>
        <dbReference type="ChEBI" id="CHEBI:57288"/>
        <dbReference type="EC" id="2.3.1.1"/>
    </reaction>
</comment>
<keyword evidence="8 10" id="KW-0511">Multifunctional enzyme</keyword>
<evidence type="ECO:0000256" key="10">
    <source>
        <dbReference type="HAMAP-Rule" id="MF_01106"/>
    </source>
</evidence>
<dbReference type="SUPFAM" id="SSF56266">
    <property type="entry name" value="DmpA/ArgJ-like"/>
    <property type="match status" value="1"/>
</dbReference>
<keyword evidence="6 10" id="KW-0808">Transferase</keyword>
<feature type="site" description="Involved in the stabilization of negative charge on the oxyanion by the formation of the oxyanion hole" evidence="10">
    <location>
        <position position="185"/>
    </location>
</feature>
<organism evidence="12 13">
    <name type="scientific">Pikeienuella piscinae</name>
    <dbReference type="NCBI Taxonomy" id="2748098"/>
    <lineage>
        <taxon>Bacteria</taxon>
        <taxon>Pseudomonadati</taxon>
        <taxon>Pseudomonadota</taxon>
        <taxon>Alphaproteobacteria</taxon>
        <taxon>Rhodobacterales</taxon>
        <taxon>Paracoccaceae</taxon>
        <taxon>Pikeienuella</taxon>
    </lineage>
</organism>
<evidence type="ECO:0000256" key="7">
    <source>
        <dbReference type="ARBA" id="ARBA00022813"/>
    </source>
</evidence>
<evidence type="ECO:0000256" key="1">
    <source>
        <dbReference type="ARBA" id="ARBA00004496"/>
    </source>
</evidence>
<dbReference type="Proteomes" id="UP000503336">
    <property type="component" value="Chromosome"/>
</dbReference>
<evidence type="ECO:0000313" key="13">
    <source>
        <dbReference type="Proteomes" id="UP000503336"/>
    </source>
</evidence>
<dbReference type="PANTHER" id="PTHR23100">
    <property type="entry name" value="ARGININE BIOSYNTHESIS BIFUNCTIONAL PROTEIN ARGJ"/>
    <property type="match status" value="1"/>
</dbReference>
<feature type="active site" description="Nucleophile" evidence="10">
    <location>
        <position position="258"/>
    </location>
</feature>
<dbReference type="GO" id="GO:0006526">
    <property type="term" value="P:L-arginine biosynthetic process"/>
    <property type="evidence" value="ECO:0007669"/>
    <property type="project" value="UniProtKB-UniRule"/>
</dbReference>
<dbReference type="UniPathway" id="UPA00068">
    <property type="reaction ID" value="UER00106"/>
</dbReference>
<proteinExistence type="inferred from homology"/>
<feature type="binding site" evidence="10">
    <location>
        <position position="258"/>
    </location>
    <ligand>
        <name>substrate</name>
    </ligand>
</feature>
<dbReference type="FunFam" id="3.10.20.340:FF:000003">
    <property type="entry name" value="Arginine biosynthesis bifunctional protein ArgJ"/>
    <property type="match status" value="1"/>
</dbReference>
<keyword evidence="7 10" id="KW-0068">Autocatalytic cleavage</keyword>
<keyword evidence="10" id="KW-0028">Amino-acid biosynthesis</keyword>
<feature type="coiled-coil region" evidence="11">
    <location>
        <begin position="21"/>
        <end position="55"/>
    </location>
</feature>
<comment type="pathway">
    <text evidence="10">Amino-acid biosynthesis; L-arginine biosynthesis; N(2)-acetyl-L-ornithine from L-glutamate: step 1/4.</text>
</comment>